<keyword evidence="11" id="KW-0547">Nucleotide-binding</keyword>
<dbReference type="SUPFAM" id="SSF53850">
    <property type="entry name" value="Periplasmic binding protein-like II"/>
    <property type="match status" value="1"/>
</dbReference>
<dbReference type="InterPro" id="IPR013820">
    <property type="entry name" value="ATP_PRibTrfase_cat"/>
</dbReference>
<dbReference type="GO" id="GO:0000287">
    <property type="term" value="F:magnesium ion binding"/>
    <property type="evidence" value="ECO:0007669"/>
    <property type="project" value="InterPro"/>
</dbReference>
<keyword evidence="9 16" id="KW-0328">Glycosyltransferase</keyword>
<keyword evidence="8" id="KW-0028">Amino-acid biosynthesis</keyword>
<evidence type="ECO:0000256" key="1">
    <source>
        <dbReference type="ARBA" id="ARBA00000915"/>
    </source>
</evidence>
<dbReference type="UniPathway" id="UPA00031">
    <property type="reaction ID" value="UER00006"/>
</dbReference>
<feature type="domain" description="Histidine biosynthesis HisG C-terminal" evidence="15">
    <location>
        <begin position="227"/>
        <end position="299"/>
    </location>
</feature>
<dbReference type="HAMAP" id="MF_00079">
    <property type="entry name" value="HisG_Long"/>
    <property type="match status" value="1"/>
</dbReference>
<evidence type="ECO:0000256" key="4">
    <source>
        <dbReference type="ARBA" id="ARBA00009372"/>
    </source>
</evidence>
<dbReference type="Pfam" id="PF08029">
    <property type="entry name" value="HisG_C"/>
    <property type="match status" value="1"/>
</dbReference>
<dbReference type="InterPro" id="IPR015867">
    <property type="entry name" value="N-reg_PII/ATP_PRibTrfase_C"/>
</dbReference>
<evidence type="ECO:0000256" key="10">
    <source>
        <dbReference type="ARBA" id="ARBA00022679"/>
    </source>
</evidence>
<dbReference type="GO" id="GO:0005524">
    <property type="term" value="F:ATP binding"/>
    <property type="evidence" value="ECO:0007669"/>
    <property type="project" value="UniProtKB-KW"/>
</dbReference>
<evidence type="ECO:0000259" key="14">
    <source>
        <dbReference type="Pfam" id="PF01634"/>
    </source>
</evidence>
<evidence type="ECO:0000256" key="11">
    <source>
        <dbReference type="ARBA" id="ARBA00022741"/>
    </source>
</evidence>
<dbReference type="InterPro" id="IPR013115">
    <property type="entry name" value="HisG_C"/>
</dbReference>
<keyword evidence="12" id="KW-0067">ATP-binding</keyword>
<dbReference type="GO" id="GO:0005737">
    <property type="term" value="C:cytoplasm"/>
    <property type="evidence" value="ECO:0007669"/>
    <property type="project" value="UniProtKB-SubCell"/>
</dbReference>
<comment type="subcellular location">
    <subcellularLocation>
        <location evidence="2">Cytoplasm</location>
    </subcellularLocation>
</comment>
<comment type="catalytic activity">
    <reaction evidence="1">
        <text>1-(5-phospho-beta-D-ribosyl)-ATP + diphosphate = 5-phospho-alpha-D-ribose 1-diphosphate + ATP</text>
        <dbReference type="Rhea" id="RHEA:18473"/>
        <dbReference type="ChEBI" id="CHEBI:30616"/>
        <dbReference type="ChEBI" id="CHEBI:33019"/>
        <dbReference type="ChEBI" id="CHEBI:58017"/>
        <dbReference type="ChEBI" id="CHEBI:73183"/>
        <dbReference type="EC" id="2.4.2.17"/>
    </reaction>
</comment>
<dbReference type="PANTHER" id="PTHR21403">
    <property type="entry name" value="ATP PHOSPHORIBOSYLTRANSFERASE ATP-PRTASE"/>
    <property type="match status" value="1"/>
</dbReference>
<dbReference type="PROSITE" id="PS01316">
    <property type="entry name" value="ATP_P_PHORIBOSYLTR"/>
    <property type="match status" value="1"/>
</dbReference>
<evidence type="ECO:0000313" key="16">
    <source>
        <dbReference type="EMBL" id="KAF2863565.1"/>
    </source>
</evidence>
<dbReference type="InterPro" id="IPR018198">
    <property type="entry name" value="ATP_PRibTrfase_CS"/>
</dbReference>
<keyword evidence="7" id="KW-0963">Cytoplasm</keyword>
<evidence type="ECO:0000313" key="17">
    <source>
        <dbReference type="Proteomes" id="UP000799421"/>
    </source>
</evidence>
<evidence type="ECO:0000256" key="8">
    <source>
        <dbReference type="ARBA" id="ARBA00022605"/>
    </source>
</evidence>
<name>A0A6A7C997_9PEZI</name>
<feature type="domain" description="ATP phosphoribosyltransferase catalytic" evidence="14">
    <location>
        <begin position="59"/>
        <end position="222"/>
    </location>
</feature>
<evidence type="ECO:0000256" key="3">
    <source>
        <dbReference type="ARBA" id="ARBA00004667"/>
    </source>
</evidence>
<dbReference type="FunFam" id="3.30.70.120:FF:000003">
    <property type="entry name" value="ATP phosphoribosyltransferase"/>
    <property type="match status" value="1"/>
</dbReference>
<protein>
    <recommendedName>
        <fullName evidence="6">ATP phosphoribosyltransferase</fullName>
        <ecNumber evidence="5">2.4.2.17</ecNumber>
    </recommendedName>
</protein>
<evidence type="ECO:0000259" key="15">
    <source>
        <dbReference type="Pfam" id="PF08029"/>
    </source>
</evidence>
<evidence type="ECO:0000256" key="12">
    <source>
        <dbReference type="ARBA" id="ARBA00022840"/>
    </source>
</evidence>
<dbReference type="InterPro" id="IPR020621">
    <property type="entry name" value="ATP-PRT_HisG_long"/>
</dbReference>
<dbReference type="SUPFAM" id="SSF54913">
    <property type="entry name" value="GlnB-like"/>
    <property type="match status" value="1"/>
</dbReference>
<evidence type="ECO:0000256" key="13">
    <source>
        <dbReference type="ARBA" id="ARBA00023102"/>
    </source>
</evidence>
<dbReference type="NCBIfam" id="TIGR00070">
    <property type="entry name" value="hisG"/>
    <property type="match status" value="1"/>
</dbReference>
<evidence type="ECO:0000256" key="2">
    <source>
        <dbReference type="ARBA" id="ARBA00004496"/>
    </source>
</evidence>
<accession>A0A6A7C997</accession>
<dbReference type="AlphaFoldDB" id="A0A6A7C997"/>
<dbReference type="InterPro" id="IPR001348">
    <property type="entry name" value="ATP_PRibTrfase_HisG"/>
</dbReference>
<dbReference type="PANTHER" id="PTHR21403:SF8">
    <property type="entry name" value="ATP PHOSPHORIBOSYLTRANSFERASE"/>
    <property type="match status" value="1"/>
</dbReference>
<organism evidence="16 17">
    <name type="scientific">Piedraia hortae CBS 480.64</name>
    <dbReference type="NCBI Taxonomy" id="1314780"/>
    <lineage>
        <taxon>Eukaryota</taxon>
        <taxon>Fungi</taxon>
        <taxon>Dikarya</taxon>
        <taxon>Ascomycota</taxon>
        <taxon>Pezizomycotina</taxon>
        <taxon>Dothideomycetes</taxon>
        <taxon>Dothideomycetidae</taxon>
        <taxon>Capnodiales</taxon>
        <taxon>Piedraiaceae</taxon>
        <taxon>Piedraia</taxon>
    </lineage>
</organism>
<dbReference type="Gene3D" id="3.40.190.10">
    <property type="entry name" value="Periplasmic binding protein-like II"/>
    <property type="match status" value="2"/>
</dbReference>
<dbReference type="Gene3D" id="3.30.70.120">
    <property type="match status" value="1"/>
</dbReference>
<gene>
    <name evidence="16" type="ORF">K470DRAFT_292683</name>
</gene>
<proteinExistence type="inferred from homology"/>
<dbReference type="OrthoDB" id="2574at2759"/>
<dbReference type="FunFam" id="3.40.190.10:FF:000123">
    <property type="entry name" value="HIS1p ATP phosphoribosyltransferase"/>
    <property type="match status" value="1"/>
</dbReference>
<sequence>MDLAKSLNDRVLFAVPKKGRLHQKCLEILAQSDIRFHRNNRLDLALVMNLPMALIFLPAADIPEFVAEGRVDLGITGRDTVAEYQATNPPSETTGTEELLDLEFGRCKLQVQVPQQGDIQSVEALVGKRVATSFTALSHQYFGRLEGSNQPKTLIRPLSGSVEAACALGLADGIVDLVESGETMRVAGLKAIATVIETTAVLIRSKNPTNPKLVRLVSSRIQGVITAAKYVLCTYNVERSRLPQAKNITPGKRAPTVTGLEEDSWVAVQAMVPHDKIASVMDELIELGATDVLVTELKNTRTC</sequence>
<dbReference type="GO" id="GO:0000105">
    <property type="term" value="P:L-histidine biosynthetic process"/>
    <property type="evidence" value="ECO:0007669"/>
    <property type="project" value="UniProtKB-UniPathway"/>
</dbReference>
<evidence type="ECO:0000256" key="9">
    <source>
        <dbReference type="ARBA" id="ARBA00022676"/>
    </source>
</evidence>
<keyword evidence="10 16" id="KW-0808">Transferase</keyword>
<dbReference type="EC" id="2.4.2.17" evidence="5"/>
<comment type="similarity">
    <text evidence="4">Belongs to the ATP phosphoribosyltransferase family.</text>
</comment>
<evidence type="ECO:0000256" key="7">
    <source>
        <dbReference type="ARBA" id="ARBA00022490"/>
    </source>
</evidence>
<dbReference type="NCBIfam" id="TIGR03455">
    <property type="entry name" value="HisG_C-term"/>
    <property type="match status" value="1"/>
</dbReference>
<keyword evidence="17" id="KW-1185">Reference proteome</keyword>
<keyword evidence="13" id="KW-0368">Histidine biosynthesis</keyword>
<evidence type="ECO:0000256" key="6">
    <source>
        <dbReference type="ARBA" id="ARBA00020998"/>
    </source>
</evidence>
<dbReference type="Pfam" id="PF01634">
    <property type="entry name" value="HisG"/>
    <property type="match status" value="1"/>
</dbReference>
<comment type="pathway">
    <text evidence="3">Amino-acid biosynthesis; L-histidine biosynthesis; L-histidine from 5-phospho-alpha-D-ribose 1-diphosphate: step 1/9.</text>
</comment>
<dbReference type="EMBL" id="MU005960">
    <property type="protein sequence ID" value="KAF2863565.1"/>
    <property type="molecule type" value="Genomic_DNA"/>
</dbReference>
<dbReference type="Proteomes" id="UP000799421">
    <property type="component" value="Unassembled WGS sequence"/>
</dbReference>
<dbReference type="GO" id="GO:0003879">
    <property type="term" value="F:ATP phosphoribosyltransferase activity"/>
    <property type="evidence" value="ECO:0007669"/>
    <property type="project" value="UniProtKB-EC"/>
</dbReference>
<dbReference type="InterPro" id="IPR011322">
    <property type="entry name" value="N-reg_PII-like_a/b"/>
</dbReference>
<reference evidence="16" key="1">
    <citation type="journal article" date="2020" name="Stud. Mycol.">
        <title>101 Dothideomycetes genomes: a test case for predicting lifestyles and emergence of pathogens.</title>
        <authorList>
            <person name="Haridas S."/>
            <person name="Albert R."/>
            <person name="Binder M."/>
            <person name="Bloem J."/>
            <person name="Labutti K."/>
            <person name="Salamov A."/>
            <person name="Andreopoulos B."/>
            <person name="Baker S."/>
            <person name="Barry K."/>
            <person name="Bills G."/>
            <person name="Bluhm B."/>
            <person name="Cannon C."/>
            <person name="Castanera R."/>
            <person name="Culley D."/>
            <person name="Daum C."/>
            <person name="Ezra D."/>
            <person name="Gonzalez J."/>
            <person name="Henrissat B."/>
            <person name="Kuo A."/>
            <person name="Liang C."/>
            <person name="Lipzen A."/>
            <person name="Lutzoni F."/>
            <person name="Magnuson J."/>
            <person name="Mondo S."/>
            <person name="Nolan M."/>
            <person name="Ohm R."/>
            <person name="Pangilinan J."/>
            <person name="Park H.-J."/>
            <person name="Ramirez L."/>
            <person name="Alfaro M."/>
            <person name="Sun H."/>
            <person name="Tritt A."/>
            <person name="Yoshinaga Y."/>
            <person name="Zwiers L.-H."/>
            <person name="Turgeon B."/>
            <person name="Goodwin S."/>
            <person name="Spatafora J."/>
            <person name="Crous P."/>
            <person name="Grigoriev I."/>
        </authorList>
    </citation>
    <scope>NUCLEOTIDE SEQUENCE</scope>
    <source>
        <strain evidence="16">CBS 480.64</strain>
    </source>
</reference>
<evidence type="ECO:0000256" key="5">
    <source>
        <dbReference type="ARBA" id="ARBA00011946"/>
    </source>
</evidence>